<evidence type="ECO:0000256" key="5">
    <source>
        <dbReference type="ARBA" id="ARBA00022490"/>
    </source>
</evidence>
<gene>
    <name evidence="13" type="primary">fxlM</name>
    <name evidence="13" type="ORF">ACH4GP_07230</name>
</gene>
<accession>A0ABW7R9Q7</accession>
<feature type="region of interest" description="Disordered" evidence="12">
    <location>
        <begin position="406"/>
        <end position="427"/>
    </location>
</feature>
<evidence type="ECO:0000256" key="9">
    <source>
        <dbReference type="ARBA" id="ARBA00030757"/>
    </source>
</evidence>
<dbReference type="Pfam" id="PF01135">
    <property type="entry name" value="PCMT"/>
    <property type="match status" value="1"/>
</dbReference>
<dbReference type="PANTHER" id="PTHR11579">
    <property type="entry name" value="PROTEIN-L-ISOASPARTATE O-METHYLTRANSFERASE"/>
    <property type="match status" value="1"/>
</dbReference>
<feature type="region of interest" description="Disordered" evidence="12">
    <location>
        <begin position="365"/>
        <end position="385"/>
    </location>
</feature>
<dbReference type="InterPro" id="IPR029063">
    <property type="entry name" value="SAM-dependent_MTases_sf"/>
</dbReference>
<dbReference type="InterPro" id="IPR027573">
    <property type="entry name" value="Methyltran_FxLD"/>
</dbReference>
<dbReference type="CDD" id="cd02440">
    <property type="entry name" value="AdoMet_MTases"/>
    <property type="match status" value="1"/>
</dbReference>
<evidence type="ECO:0000256" key="2">
    <source>
        <dbReference type="ARBA" id="ARBA00005369"/>
    </source>
</evidence>
<comment type="caution">
    <text evidence="13">The sequence shown here is derived from an EMBL/GenBank/DDBJ whole genome shotgun (WGS) entry which is preliminary data.</text>
</comment>
<dbReference type="Proteomes" id="UP001610990">
    <property type="component" value="Unassembled WGS sequence"/>
</dbReference>
<dbReference type="Gene3D" id="3.40.50.150">
    <property type="entry name" value="Vaccinia Virus protein VP39"/>
    <property type="match status" value="1"/>
</dbReference>
<keyword evidence="14" id="KW-1185">Reference proteome</keyword>
<evidence type="ECO:0000256" key="6">
    <source>
        <dbReference type="ARBA" id="ARBA00022603"/>
    </source>
</evidence>
<evidence type="ECO:0000256" key="8">
    <source>
        <dbReference type="ARBA" id="ARBA00022691"/>
    </source>
</evidence>
<keyword evidence="5" id="KW-0963">Cytoplasm</keyword>
<keyword evidence="8" id="KW-0949">S-adenosyl-L-methionine</keyword>
<evidence type="ECO:0000256" key="1">
    <source>
        <dbReference type="ARBA" id="ARBA00004496"/>
    </source>
</evidence>
<evidence type="ECO:0000256" key="4">
    <source>
        <dbReference type="ARBA" id="ARBA00013346"/>
    </source>
</evidence>
<sequence>MTEVTADSASAAELRDRLVNELVAQHTIESKEVEEAFRKVPRHLFAPGAPLEKAYAHAVVATKRDANGITISSVSAPEIQATMLEQAGLRPGHRGLEIGSGGYNAALMAELVGTGGEITTIDIDADVTDRARACLKGAGYARVNVVLTDGEEGCAEHAPYDRTVVTVGSWDIPPAWVDQLAEGGTITVPLRMRGLTRSITFVRAGDRLVSQSAKICGFVTMQGAGAHRERLLLLRGKEIGLRFDDEWPADPDLLNGALDTERVEVWSGVRIPRGEQSDTLQMWLATALDGFCLLAVDPKLDTGLVSPQNKMACPAVVEGGAFAYLTLQKLGEEPDPVFEFGAHAFGPDAATLADAMAEQIRVWSRDHRGGPGPSITAYPADTPDEQLPEGRVINKRHVRVLISWPSEGLSPASQGNPHQLIQKERTA</sequence>
<dbReference type="EC" id="2.1.1.77" evidence="3"/>
<keyword evidence="6 13" id="KW-0489">Methyltransferase</keyword>
<dbReference type="NCBIfam" id="TIGR04364">
    <property type="entry name" value="methyltran_FxLD"/>
    <property type="match status" value="1"/>
</dbReference>
<dbReference type="PANTHER" id="PTHR11579:SF0">
    <property type="entry name" value="PROTEIN-L-ISOASPARTATE(D-ASPARTATE) O-METHYLTRANSFERASE"/>
    <property type="match status" value="1"/>
</dbReference>
<evidence type="ECO:0000256" key="11">
    <source>
        <dbReference type="ARBA" id="ARBA00031350"/>
    </source>
</evidence>
<reference evidence="13 14" key="1">
    <citation type="submission" date="2024-10" db="EMBL/GenBank/DDBJ databases">
        <title>The Natural Products Discovery Center: Release of the First 8490 Sequenced Strains for Exploring Actinobacteria Biosynthetic Diversity.</title>
        <authorList>
            <person name="Kalkreuter E."/>
            <person name="Kautsar S.A."/>
            <person name="Yang D."/>
            <person name="Bader C.D."/>
            <person name="Teijaro C.N."/>
            <person name="Fluegel L."/>
            <person name="Davis C.M."/>
            <person name="Simpson J.R."/>
            <person name="Lauterbach L."/>
            <person name="Steele A.D."/>
            <person name="Gui C."/>
            <person name="Meng S."/>
            <person name="Li G."/>
            <person name="Viehrig K."/>
            <person name="Ye F."/>
            <person name="Su P."/>
            <person name="Kiefer A.F."/>
            <person name="Nichols A."/>
            <person name="Cepeda A.J."/>
            <person name="Yan W."/>
            <person name="Fan B."/>
            <person name="Jiang Y."/>
            <person name="Adhikari A."/>
            <person name="Zheng C.-J."/>
            <person name="Schuster L."/>
            <person name="Cowan T.M."/>
            <person name="Smanski M.J."/>
            <person name="Chevrette M.G."/>
            <person name="De Carvalho L.P.S."/>
            <person name="Shen B."/>
        </authorList>
    </citation>
    <scope>NUCLEOTIDE SEQUENCE [LARGE SCALE GENOMIC DNA]</scope>
    <source>
        <strain evidence="13 14">NPDC018013</strain>
    </source>
</reference>
<name>A0ABW7R9Q7_9ACTN</name>
<dbReference type="RefSeq" id="WP_397671722.1">
    <property type="nucleotide sequence ID" value="NZ_JBIRGH010000003.1"/>
</dbReference>
<keyword evidence="7" id="KW-0808">Transferase</keyword>
<comment type="subcellular location">
    <subcellularLocation>
        <location evidence="1">Cytoplasm</location>
    </subcellularLocation>
</comment>
<evidence type="ECO:0000256" key="12">
    <source>
        <dbReference type="SAM" id="MobiDB-lite"/>
    </source>
</evidence>
<comment type="similarity">
    <text evidence="2">Belongs to the methyltransferase superfamily. L-isoaspartyl/D-aspartyl protein methyltransferase family.</text>
</comment>
<evidence type="ECO:0000256" key="10">
    <source>
        <dbReference type="ARBA" id="ARBA00031323"/>
    </source>
</evidence>
<dbReference type="SUPFAM" id="SSF53335">
    <property type="entry name" value="S-adenosyl-L-methionine-dependent methyltransferases"/>
    <property type="match status" value="1"/>
</dbReference>
<dbReference type="EMBL" id="JBIRGH010000003">
    <property type="protein sequence ID" value="MFH8584173.1"/>
    <property type="molecule type" value="Genomic_DNA"/>
</dbReference>
<dbReference type="InterPro" id="IPR000682">
    <property type="entry name" value="PCMT"/>
</dbReference>
<proteinExistence type="inferred from homology"/>
<organism evidence="13 14">
    <name type="scientific">Streptomyces celluloflavus</name>
    <dbReference type="NCBI Taxonomy" id="58344"/>
    <lineage>
        <taxon>Bacteria</taxon>
        <taxon>Bacillati</taxon>
        <taxon>Actinomycetota</taxon>
        <taxon>Actinomycetes</taxon>
        <taxon>Kitasatosporales</taxon>
        <taxon>Streptomycetaceae</taxon>
        <taxon>Streptomyces</taxon>
    </lineage>
</organism>
<evidence type="ECO:0000313" key="14">
    <source>
        <dbReference type="Proteomes" id="UP001610990"/>
    </source>
</evidence>
<evidence type="ECO:0000313" key="13">
    <source>
        <dbReference type="EMBL" id="MFH8584173.1"/>
    </source>
</evidence>
<dbReference type="GO" id="GO:0032259">
    <property type="term" value="P:methylation"/>
    <property type="evidence" value="ECO:0007669"/>
    <property type="project" value="UniProtKB-KW"/>
</dbReference>
<dbReference type="GO" id="GO:0008168">
    <property type="term" value="F:methyltransferase activity"/>
    <property type="evidence" value="ECO:0007669"/>
    <property type="project" value="UniProtKB-KW"/>
</dbReference>
<evidence type="ECO:0000256" key="7">
    <source>
        <dbReference type="ARBA" id="ARBA00022679"/>
    </source>
</evidence>
<protein>
    <recommendedName>
        <fullName evidence="4">Protein-L-isoaspartate O-methyltransferase</fullName>
        <ecNumber evidence="3">2.1.1.77</ecNumber>
    </recommendedName>
    <alternativeName>
        <fullName evidence="11">L-isoaspartyl protein carboxyl methyltransferase</fullName>
    </alternativeName>
    <alternativeName>
        <fullName evidence="9">Protein L-isoaspartyl methyltransferase</fullName>
    </alternativeName>
    <alternativeName>
        <fullName evidence="10">Protein-beta-aspartate methyltransferase</fullName>
    </alternativeName>
</protein>
<evidence type="ECO:0000256" key="3">
    <source>
        <dbReference type="ARBA" id="ARBA00011890"/>
    </source>
</evidence>